<evidence type="ECO:0000256" key="1">
    <source>
        <dbReference type="SAM" id="Phobius"/>
    </source>
</evidence>
<name>A0A497EQN8_9CREN</name>
<proteinExistence type="predicted"/>
<reference evidence="2 3" key="1">
    <citation type="submission" date="2018-06" db="EMBL/GenBank/DDBJ databases">
        <title>Extensive metabolic versatility and redundancy in microbially diverse, dynamic hydrothermal sediments.</title>
        <authorList>
            <person name="Dombrowski N."/>
            <person name="Teske A."/>
            <person name="Baker B.J."/>
        </authorList>
    </citation>
    <scope>NUCLEOTIDE SEQUENCE [LARGE SCALE GENOMIC DNA]</scope>
    <source>
        <strain evidence="2">B30_G17</strain>
    </source>
</reference>
<feature type="transmembrane region" description="Helical" evidence="1">
    <location>
        <begin position="75"/>
        <end position="93"/>
    </location>
</feature>
<sequence length="217" mass="23727">MAWYKRVEIPIAITVICAFIQIIPYFFNVPAWEDFADDLVEWQMIVGTAALFLGAGSLLLAHIPRVQKKRPGWEFSALLLALMIIMIIAGLPIKQIGLGLQNPVYQFIYRNMTVALSSTMYSILAFFITSAAYRAFRARNIDAAILLVAGTLVMLGNAPAGTAAWLGFGDIKDWLFKGPPNLATMRAIRIGAALGAIVLAARTFMGVERGYLRGGGE</sequence>
<dbReference type="Proteomes" id="UP000281962">
    <property type="component" value="Unassembled WGS sequence"/>
</dbReference>
<feature type="transmembrane region" description="Helical" evidence="1">
    <location>
        <begin position="113"/>
        <end position="133"/>
    </location>
</feature>
<feature type="transmembrane region" description="Helical" evidence="1">
    <location>
        <begin position="187"/>
        <end position="205"/>
    </location>
</feature>
<evidence type="ECO:0000313" key="3">
    <source>
        <dbReference type="Proteomes" id="UP000281962"/>
    </source>
</evidence>
<evidence type="ECO:0000313" key="2">
    <source>
        <dbReference type="EMBL" id="RLE49499.1"/>
    </source>
</evidence>
<feature type="transmembrane region" description="Helical" evidence="1">
    <location>
        <begin position="145"/>
        <end position="167"/>
    </location>
</feature>
<keyword evidence="1" id="KW-0472">Membrane</keyword>
<accession>A0A497EQN8</accession>
<dbReference type="AlphaFoldDB" id="A0A497EQN8"/>
<feature type="transmembrane region" description="Helical" evidence="1">
    <location>
        <begin position="7"/>
        <end position="27"/>
    </location>
</feature>
<dbReference type="EMBL" id="QMQY01000099">
    <property type="protein sequence ID" value="RLE49499.1"/>
    <property type="molecule type" value="Genomic_DNA"/>
</dbReference>
<comment type="caution">
    <text evidence="2">The sequence shown here is derived from an EMBL/GenBank/DDBJ whole genome shotgun (WGS) entry which is preliminary data.</text>
</comment>
<keyword evidence="1" id="KW-1133">Transmembrane helix</keyword>
<organism evidence="2 3">
    <name type="scientific">Thermoproteota archaeon</name>
    <dbReference type="NCBI Taxonomy" id="2056631"/>
    <lineage>
        <taxon>Archaea</taxon>
        <taxon>Thermoproteota</taxon>
    </lineage>
</organism>
<keyword evidence="1" id="KW-0812">Transmembrane</keyword>
<feature type="transmembrane region" description="Helical" evidence="1">
    <location>
        <begin position="42"/>
        <end position="63"/>
    </location>
</feature>
<protein>
    <submittedName>
        <fullName evidence="2">Uncharacterized protein</fullName>
    </submittedName>
</protein>
<gene>
    <name evidence="2" type="ORF">DRJ21_02350</name>
</gene>